<reference evidence="1 2" key="1">
    <citation type="submission" date="2017-11" db="EMBL/GenBank/DDBJ databases">
        <title>Genome-resolved metagenomics identifies genetic mobility, metabolic interactions, and unexpected diversity in perchlorate-reducing communities.</title>
        <authorList>
            <person name="Barnum T.P."/>
            <person name="Figueroa I.A."/>
            <person name="Carlstrom C.I."/>
            <person name="Lucas L.N."/>
            <person name="Engelbrektson A.L."/>
            <person name="Coates J.D."/>
        </authorList>
    </citation>
    <scope>NUCLEOTIDE SEQUENCE [LARGE SCALE GENOMIC DNA]</scope>
    <source>
        <strain evidence="1">BM301</strain>
    </source>
</reference>
<protein>
    <submittedName>
        <fullName evidence="1">Uncharacterized protein</fullName>
    </submittedName>
</protein>
<comment type="caution">
    <text evidence="1">The sequence shown here is derived from an EMBL/GenBank/DDBJ whole genome shotgun (WGS) entry which is preliminary data.</text>
</comment>
<evidence type="ECO:0000313" key="2">
    <source>
        <dbReference type="Proteomes" id="UP000235015"/>
    </source>
</evidence>
<dbReference type="EMBL" id="PKUN01000025">
    <property type="protein sequence ID" value="PLX60268.1"/>
    <property type="molecule type" value="Genomic_DNA"/>
</dbReference>
<organism evidence="1 2">
    <name type="scientific">Sedimenticola selenatireducens</name>
    <dbReference type="NCBI Taxonomy" id="191960"/>
    <lineage>
        <taxon>Bacteria</taxon>
        <taxon>Pseudomonadati</taxon>
        <taxon>Pseudomonadota</taxon>
        <taxon>Gammaproteobacteria</taxon>
        <taxon>Chromatiales</taxon>
        <taxon>Sedimenticolaceae</taxon>
        <taxon>Sedimenticola</taxon>
    </lineage>
</organism>
<gene>
    <name evidence="1" type="ORF">C0630_15835</name>
</gene>
<dbReference type="RefSeq" id="WP_273440519.1">
    <property type="nucleotide sequence ID" value="NZ_PKUN01000025.1"/>
</dbReference>
<proteinExistence type="predicted"/>
<name>A0A2N6CT22_9GAMM</name>
<sequence>MATVDIPVPKKLQEALSAPKCIDLSLPEPSKLEINLPSGGSLTALVDAGKSIPNDCSLTFSLMLQVMPLMASMTCVLKILKLIKPLSDAITSPPPTPGVIKDIAEAVADLAPCFLMLTPAGMIPFVRDILCLILKILNCLIGQLKTIANILGGLTVQLETARAKGDEEQIATLECAQQNVMTSMAGLFQSVEPVMVLMDIASPFMSIAGVAAIQMPALGSASDMEALNQAISTLDEVVGTIQGVVDGLGGCPA</sequence>
<dbReference type="Proteomes" id="UP000235015">
    <property type="component" value="Unassembled WGS sequence"/>
</dbReference>
<evidence type="ECO:0000313" key="1">
    <source>
        <dbReference type="EMBL" id="PLX60268.1"/>
    </source>
</evidence>
<dbReference type="AlphaFoldDB" id="A0A2N6CT22"/>
<accession>A0A2N6CT22</accession>